<comment type="caution">
    <text evidence="1">The sequence shown here is derived from an EMBL/GenBank/DDBJ whole genome shotgun (WGS) entry which is preliminary data.</text>
</comment>
<dbReference type="EMBL" id="JAHKNG010000037">
    <property type="protein sequence ID" value="MBU3031649.1"/>
    <property type="molecule type" value="Genomic_DNA"/>
</dbReference>
<evidence type="ECO:0000313" key="1">
    <source>
        <dbReference type="EMBL" id="MBU3031649.1"/>
    </source>
</evidence>
<gene>
    <name evidence="1" type="ORF">KNW02_16180</name>
</gene>
<evidence type="ECO:0000313" key="2">
    <source>
        <dbReference type="Proteomes" id="UP001166191"/>
    </source>
</evidence>
<dbReference type="RefSeq" id="WP_216034285.1">
    <property type="nucleotide sequence ID" value="NZ_JAHKNG010000037.1"/>
</dbReference>
<protein>
    <submittedName>
        <fullName evidence="1">Uncharacterized protein</fullName>
    </submittedName>
</protein>
<reference evidence="1" key="1">
    <citation type="submission" date="2021-06" db="EMBL/GenBank/DDBJ databases">
        <title>Paracoccus bacterium XHP0099 sp. nov., isolated from the surface waters of the Yellow Sea.</title>
        <authorList>
            <person name="Xue H."/>
            <person name="Zhang D."/>
        </authorList>
    </citation>
    <scope>NUCLEOTIDE SEQUENCE</scope>
    <source>
        <strain evidence="1">XHP0099</strain>
    </source>
</reference>
<organism evidence="1 2">
    <name type="scientific">Paracoccus marinaquae</name>
    <dbReference type="NCBI Taxonomy" id="2841926"/>
    <lineage>
        <taxon>Bacteria</taxon>
        <taxon>Pseudomonadati</taxon>
        <taxon>Pseudomonadota</taxon>
        <taxon>Alphaproteobacteria</taxon>
        <taxon>Rhodobacterales</taxon>
        <taxon>Paracoccaceae</taxon>
        <taxon>Paracoccus</taxon>
    </lineage>
</organism>
<keyword evidence="2" id="KW-1185">Reference proteome</keyword>
<proteinExistence type="predicted"/>
<dbReference type="Proteomes" id="UP001166191">
    <property type="component" value="Unassembled WGS sequence"/>
</dbReference>
<name>A0ABS6AM46_9RHOB</name>
<accession>A0ABS6AM46</accession>
<sequence length="67" mass="7310">MIKSDATSLLPKDMRQQLLALEQAGLLNAAERREVGVALLQRLADPAIPFNSWLGNKNAPPIAQRGM</sequence>